<dbReference type="GO" id="GO:0071254">
    <property type="term" value="C:cytoplasmic U snRNP body"/>
    <property type="evidence" value="ECO:0007669"/>
    <property type="project" value="TreeGrafter"/>
</dbReference>
<dbReference type="Gene3D" id="2.30.30.100">
    <property type="match status" value="1"/>
</dbReference>
<keyword evidence="2" id="KW-1185">Reference proteome</keyword>
<sequence>MDLETKQSTKTLVCLLQSMVGKVVTVELRNLVVIRGVLNNCDSFMNVELVKAEVRKLRAPNVKQRVCYEFFHIASRQIRFVHFDNHFDVIGTLETAIRKSRRKKPVCNH</sequence>
<dbReference type="Proteomes" id="UP000046393">
    <property type="component" value="Unplaced"/>
</dbReference>
<feature type="domain" description="Sm" evidence="1">
    <location>
        <begin position="15"/>
        <end position="58"/>
    </location>
</feature>
<dbReference type="Pfam" id="PF01423">
    <property type="entry name" value="LSM"/>
    <property type="match status" value="1"/>
</dbReference>
<dbReference type="GO" id="GO:0071208">
    <property type="term" value="F:histone pre-mRNA DCP binding"/>
    <property type="evidence" value="ECO:0007669"/>
    <property type="project" value="TreeGrafter"/>
</dbReference>
<protein>
    <submittedName>
        <fullName evidence="3">Sm domain-containing protein</fullName>
    </submittedName>
</protein>
<dbReference type="PANTHER" id="PTHR21196:SF1">
    <property type="entry name" value="U7 SNRNA-ASSOCIATED SM-LIKE PROTEIN LSM10"/>
    <property type="match status" value="1"/>
</dbReference>
<dbReference type="InterPro" id="IPR001163">
    <property type="entry name" value="Sm_dom_euk/arc"/>
</dbReference>
<organism evidence="2 3">
    <name type="scientific">Syphacia muris</name>
    <dbReference type="NCBI Taxonomy" id="451379"/>
    <lineage>
        <taxon>Eukaryota</taxon>
        <taxon>Metazoa</taxon>
        <taxon>Ecdysozoa</taxon>
        <taxon>Nematoda</taxon>
        <taxon>Chromadorea</taxon>
        <taxon>Rhabditida</taxon>
        <taxon>Spirurina</taxon>
        <taxon>Oxyuridomorpha</taxon>
        <taxon>Oxyuroidea</taxon>
        <taxon>Oxyuridae</taxon>
        <taxon>Syphacia</taxon>
    </lineage>
</organism>
<dbReference type="STRING" id="451379.A0A0N5A7M0"/>
<dbReference type="GO" id="GO:0016604">
    <property type="term" value="C:nuclear body"/>
    <property type="evidence" value="ECO:0007669"/>
    <property type="project" value="TreeGrafter"/>
</dbReference>
<proteinExistence type="predicted"/>
<dbReference type="SUPFAM" id="SSF50182">
    <property type="entry name" value="Sm-like ribonucleoproteins"/>
    <property type="match status" value="1"/>
</dbReference>
<dbReference type="WBParaSite" id="SMUV_0000002501-mRNA-1">
    <property type="protein sequence ID" value="SMUV_0000002501-mRNA-1"/>
    <property type="gene ID" value="SMUV_0000002501"/>
</dbReference>
<dbReference type="PANTHER" id="PTHR21196">
    <property type="entry name" value="U7 SNRNA-ASSOCIATED SM-LIKE PROTEIN LSM10"/>
    <property type="match status" value="1"/>
</dbReference>
<dbReference type="GO" id="GO:0071209">
    <property type="term" value="F:U7 snRNA binding"/>
    <property type="evidence" value="ECO:0007669"/>
    <property type="project" value="TreeGrafter"/>
</dbReference>
<dbReference type="InterPro" id="IPR052840">
    <property type="entry name" value="U7_snRNA_Sm-like"/>
</dbReference>
<evidence type="ECO:0000259" key="1">
    <source>
        <dbReference type="Pfam" id="PF01423"/>
    </source>
</evidence>
<reference evidence="3" key="1">
    <citation type="submission" date="2017-02" db="UniProtKB">
        <authorList>
            <consortium name="WormBaseParasite"/>
        </authorList>
    </citation>
    <scope>IDENTIFICATION</scope>
</reference>
<dbReference type="GO" id="GO:0006398">
    <property type="term" value="P:mRNA 3'-end processing by stem-loop binding and cleavage"/>
    <property type="evidence" value="ECO:0007669"/>
    <property type="project" value="TreeGrafter"/>
</dbReference>
<evidence type="ECO:0000313" key="3">
    <source>
        <dbReference type="WBParaSite" id="SMUV_0000002501-mRNA-1"/>
    </source>
</evidence>
<name>A0A0N5A7M0_9BILA</name>
<dbReference type="InterPro" id="IPR010920">
    <property type="entry name" value="LSM_dom_sf"/>
</dbReference>
<evidence type="ECO:0000313" key="2">
    <source>
        <dbReference type="Proteomes" id="UP000046393"/>
    </source>
</evidence>
<accession>A0A0N5A7M0</accession>
<dbReference type="AlphaFoldDB" id="A0A0N5A7M0"/>